<feature type="region of interest" description="Disordered" evidence="3">
    <location>
        <begin position="186"/>
        <end position="207"/>
    </location>
</feature>
<dbReference type="PANTHER" id="PTHR19237:SF20">
    <property type="entry name" value="NUCLEOBINDIN 1"/>
    <property type="match status" value="1"/>
</dbReference>
<keyword evidence="1 4" id="KW-0732">Signal</keyword>
<dbReference type="InterPro" id="IPR011992">
    <property type="entry name" value="EF-hand-dom_pair"/>
</dbReference>
<dbReference type="AlphaFoldDB" id="A0A6G1HC75"/>
<evidence type="ECO:0000256" key="3">
    <source>
        <dbReference type="SAM" id="MobiDB-lite"/>
    </source>
</evidence>
<dbReference type="InterPro" id="IPR018247">
    <property type="entry name" value="EF_Hand_1_Ca_BS"/>
</dbReference>
<dbReference type="EMBL" id="ML977141">
    <property type="protein sequence ID" value="KAF1990833.1"/>
    <property type="molecule type" value="Genomic_DNA"/>
</dbReference>
<proteinExistence type="predicted"/>
<keyword evidence="2" id="KW-0106">Calcium</keyword>
<evidence type="ECO:0000313" key="6">
    <source>
        <dbReference type="EMBL" id="KAF1990833.1"/>
    </source>
</evidence>
<evidence type="ECO:0000313" key="7">
    <source>
        <dbReference type="Proteomes" id="UP000800041"/>
    </source>
</evidence>
<feature type="domain" description="EF-hand" evidence="5">
    <location>
        <begin position="94"/>
        <end position="129"/>
    </location>
</feature>
<dbReference type="InterPro" id="IPR040250">
    <property type="entry name" value="Nucleobindin"/>
</dbReference>
<gene>
    <name evidence="6" type="ORF">K402DRAFT_324342</name>
</gene>
<dbReference type="InterPro" id="IPR002048">
    <property type="entry name" value="EF_hand_dom"/>
</dbReference>
<dbReference type="GO" id="GO:0005793">
    <property type="term" value="C:endoplasmic reticulum-Golgi intermediate compartment"/>
    <property type="evidence" value="ECO:0007669"/>
    <property type="project" value="TreeGrafter"/>
</dbReference>
<keyword evidence="7" id="KW-1185">Reference proteome</keyword>
<feature type="chain" id="PRO_5026278389" evidence="4">
    <location>
        <begin position="25"/>
        <end position="207"/>
    </location>
</feature>
<sequence length="207" mass="23608">MKLDTFSLLPVGAILLTLATLSSGHGDHMEQIPVSVDADWATKHMAEEHHINAFDDATFFTLHDYSTSHEWSPDDIKRTYGLFDPSAKDVPDAKRREVVDKVLELFDVDKSGTISQAEYIIKTGQGVKLPDFGLGPGHHGDDEYEYEIHHFEKFHSGDNVKEEDLNHPEDIEHFRQHEQMEEAQEQWEAKEAAGIVDENIPGKFRRE</sequence>
<protein>
    <submittedName>
        <fullName evidence="6">Secretory pathway protein-like protein Ssp120</fullName>
    </submittedName>
</protein>
<dbReference type="SUPFAM" id="SSF47473">
    <property type="entry name" value="EF-hand"/>
    <property type="match status" value="1"/>
</dbReference>
<feature type="signal peptide" evidence="4">
    <location>
        <begin position="1"/>
        <end position="24"/>
    </location>
</feature>
<reference evidence="6" key="1">
    <citation type="journal article" date="2020" name="Stud. Mycol.">
        <title>101 Dothideomycetes genomes: a test case for predicting lifestyles and emergence of pathogens.</title>
        <authorList>
            <person name="Haridas S."/>
            <person name="Albert R."/>
            <person name="Binder M."/>
            <person name="Bloem J."/>
            <person name="Labutti K."/>
            <person name="Salamov A."/>
            <person name="Andreopoulos B."/>
            <person name="Baker S."/>
            <person name="Barry K."/>
            <person name="Bills G."/>
            <person name="Bluhm B."/>
            <person name="Cannon C."/>
            <person name="Castanera R."/>
            <person name="Culley D."/>
            <person name="Daum C."/>
            <person name="Ezra D."/>
            <person name="Gonzalez J."/>
            <person name="Henrissat B."/>
            <person name="Kuo A."/>
            <person name="Liang C."/>
            <person name="Lipzen A."/>
            <person name="Lutzoni F."/>
            <person name="Magnuson J."/>
            <person name="Mondo S."/>
            <person name="Nolan M."/>
            <person name="Ohm R."/>
            <person name="Pangilinan J."/>
            <person name="Park H.-J."/>
            <person name="Ramirez L."/>
            <person name="Alfaro M."/>
            <person name="Sun H."/>
            <person name="Tritt A."/>
            <person name="Yoshinaga Y."/>
            <person name="Zwiers L.-H."/>
            <person name="Turgeon B."/>
            <person name="Goodwin S."/>
            <person name="Spatafora J."/>
            <person name="Crous P."/>
            <person name="Grigoriev I."/>
        </authorList>
    </citation>
    <scope>NUCLEOTIDE SEQUENCE</scope>
    <source>
        <strain evidence="6">CBS 113979</strain>
    </source>
</reference>
<organism evidence="6 7">
    <name type="scientific">Aulographum hederae CBS 113979</name>
    <dbReference type="NCBI Taxonomy" id="1176131"/>
    <lineage>
        <taxon>Eukaryota</taxon>
        <taxon>Fungi</taxon>
        <taxon>Dikarya</taxon>
        <taxon>Ascomycota</taxon>
        <taxon>Pezizomycotina</taxon>
        <taxon>Dothideomycetes</taxon>
        <taxon>Pleosporomycetidae</taxon>
        <taxon>Aulographales</taxon>
        <taxon>Aulographaceae</taxon>
    </lineage>
</organism>
<name>A0A6G1HC75_9PEZI</name>
<dbReference type="Proteomes" id="UP000800041">
    <property type="component" value="Unassembled WGS sequence"/>
</dbReference>
<evidence type="ECO:0000256" key="2">
    <source>
        <dbReference type="ARBA" id="ARBA00022837"/>
    </source>
</evidence>
<evidence type="ECO:0000256" key="4">
    <source>
        <dbReference type="SAM" id="SignalP"/>
    </source>
</evidence>
<dbReference type="OrthoDB" id="289247at2759"/>
<evidence type="ECO:0000256" key="1">
    <source>
        <dbReference type="ARBA" id="ARBA00022729"/>
    </source>
</evidence>
<dbReference type="PROSITE" id="PS00018">
    <property type="entry name" value="EF_HAND_1"/>
    <property type="match status" value="1"/>
</dbReference>
<dbReference type="PROSITE" id="PS50222">
    <property type="entry name" value="EF_HAND_2"/>
    <property type="match status" value="1"/>
</dbReference>
<accession>A0A6G1HC75</accession>
<dbReference type="PANTHER" id="PTHR19237">
    <property type="entry name" value="NUCLEOBINDIN"/>
    <property type="match status" value="1"/>
</dbReference>
<dbReference type="GO" id="GO:0005509">
    <property type="term" value="F:calcium ion binding"/>
    <property type="evidence" value="ECO:0007669"/>
    <property type="project" value="InterPro"/>
</dbReference>
<evidence type="ECO:0000259" key="5">
    <source>
        <dbReference type="PROSITE" id="PS50222"/>
    </source>
</evidence>